<dbReference type="InterPro" id="IPR016169">
    <property type="entry name" value="FAD-bd_PCMH_sub2"/>
</dbReference>
<protein>
    <submittedName>
        <fullName evidence="7">FAD-binding oxidoreductase</fullName>
    </submittedName>
</protein>
<reference evidence="7 8" key="1">
    <citation type="submission" date="2024-09" db="EMBL/GenBank/DDBJ databases">
        <title>The Natural Products Discovery Center: Release of the First 8490 Sequenced Strains for Exploring Actinobacteria Biosynthetic Diversity.</title>
        <authorList>
            <person name="Kalkreuter E."/>
            <person name="Kautsar S.A."/>
            <person name="Yang D."/>
            <person name="Bader C.D."/>
            <person name="Teijaro C.N."/>
            <person name="Fluegel L."/>
            <person name="Davis C.M."/>
            <person name="Simpson J.R."/>
            <person name="Lauterbach L."/>
            <person name="Steele A.D."/>
            <person name="Gui C."/>
            <person name="Meng S."/>
            <person name="Li G."/>
            <person name="Viehrig K."/>
            <person name="Ye F."/>
            <person name="Su P."/>
            <person name="Kiefer A.F."/>
            <person name="Nichols A."/>
            <person name="Cepeda A.J."/>
            <person name="Yan W."/>
            <person name="Fan B."/>
            <person name="Jiang Y."/>
            <person name="Adhikari A."/>
            <person name="Zheng C.-J."/>
            <person name="Schuster L."/>
            <person name="Cowan T.M."/>
            <person name="Smanski M.J."/>
            <person name="Chevrette M.G."/>
            <person name="De Carvalho L.P.S."/>
            <person name="Shen B."/>
        </authorList>
    </citation>
    <scope>NUCLEOTIDE SEQUENCE [LARGE SCALE GENOMIC DNA]</scope>
    <source>
        <strain evidence="7 8">NPDC058546</strain>
    </source>
</reference>
<evidence type="ECO:0000313" key="7">
    <source>
        <dbReference type="EMBL" id="MFD4213630.1"/>
    </source>
</evidence>
<evidence type="ECO:0000256" key="1">
    <source>
        <dbReference type="ARBA" id="ARBA00001974"/>
    </source>
</evidence>
<dbReference type="InterPro" id="IPR006311">
    <property type="entry name" value="TAT_signal"/>
</dbReference>
<feature type="domain" description="FAD-binding PCMH-type" evidence="6">
    <location>
        <begin position="71"/>
        <end position="251"/>
    </location>
</feature>
<organism evidence="7 8">
    <name type="scientific">Streptomyces sindenensis</name>
    <dbReference type="NCBI Taxonomy" id="67363"/>
    <lineage>
        <taxon>Bacteria</taxon>
        <taxon>Bacillati</taxon>
        <taxon>Actinomycetota</taxon>
        <taxon>Actinomycetes</taxon>
        <taxon>Kitasatosporales</taxon>
        <taxon>Streptomycetaceae</taxon>
        <taxon>Streptomyces</taxon>
    </lineage>
</organism>
<proteinExistence type="inferred from homology"/>
<dbReference type="Pfam" id="PF01565">
    <property type="entry name" value="FAD_binding_4"/>
    <property type="match status" value="1"/>
</dbReference>
<keyword evidence="5" id="KW-0560">Oxidoreductase</keyword>
<dbReference type="Gene3D" id="3.30.465.10">
    <property type="match status" value="1"/>
</dbReference>
<keyword evidence="3" id="KW-0285">Flavoprotein</keyword>
<comment type="caution">
    <text evidence="7">The sequence shown here is derived from an EMBL/GenBank/DDBJ whole genome shotgun (WGS) entry which is preliminary data.</text>
</comment>
<dbReference type="PANTHER" id="PTHR42973">
    <property type="entry name" value="BINDING OXIDOREDUCTASE, PUTATIVE (AFU_ORTHOLOGUE AFUA_1G17690)-RELATED"/>
    <property type="match status" value="1"/>
</dbReference>
<dbReference type="InterPro" id="IPR036318">
    <property type="entry name" value="FAD-bd_PCMH-like_sf"/>
</dbReference>
<accession>A0ABW6EFY1</accession>
<dbReference type="InterPro" id="IPR016166">
    <property type="entry name" value="FAD-bd_PCMH"/>
</dbReference>
<evidence type="ECO:0000256" key="3">
    <source>
        <dbReference type="ARBA" id="ARBA00022630"/>
    </source>
</evidence>
<gene>
    <name evidence="7" type="ORF">ACFWSS_12125</name>
</gene>
<dbReference type="EMBL" id="JBHXOF010000005">
    <property type="protein sequence ID" value="MFD4213630.1"/>
    <property type="molecule type" value="Genomic_DNA"/>
</dbReference>
<evidence type="ECO:0000259" key="6">
    <source>
        <dbReference type="PROSITE" id="PS51387"/>
    </source>
</evidence>
<dbReference type="PROSITE" id="PS51387">
    <property type="entry name" value="FAD_PCMH"/>
    <property type="match status" value="1"/>
</dbReference>
<dbReference type="PANTHER" id="PTHR42973:SF39">
    <property type="entry name" value="FAD-BINDING PCMH-TYPE DOMAIN-CONTAINING PROTEIN"/>
    <property type="match status" value="1"/>
</dbReference>
<dbReference type="InterPro" id="IPR012951">
    <property type="entry name" value="BBE"/>
</dbReference>
<dbReference type="InterPro" id="IPR006094">
    <property type="entry name" value="Oxid_FAD_bind_N"/>
</dbReference>
<evidence type="ECO:0000256" key="2">
    <source>
        <dbReference type="ARBA" id="ARBA00005466"/>
    </source>
</evidence>
<keyword evidence="4" id="KW-0274">FAD</keyword>
<sequence length="561" mass="61018">MKRSTGLGRRKFLTGTTAGLGGAALLSGGGNAFAVTAKPGPRAADPSIGPVTVTPADQQYQDSVRALNARYVARPDSVHFVDAPEQIPAIVERAVREGKRLSIRSGGHCLEDFVYNADVRAVIDVSHMNGVYYDPARRAIAVESGATLLDLYETLYQAWGITVPGGICYSVGVGGHVSGGGWGMLARRDGLVVDHLYAVEVVVVDASGRARTVLATREKDDPHRELWWAHTGGGGGNFGVVTRYFFRSPDAVGADPRTLLPKPPAEVLLSAVSWPWAGLSGDGFARLAQNYASWHVAHGAADSPQRFLTSFLILNHQANGQIGLVTQVDAAAPGAQRMLKEYLAYMGRGIRIGRGALTRQMGDIGPMPQFSAARRLPWLQATRFVGTTNPLLNDPTLRAEYKSAYMRAEFPRAHLDAMHKHLTRTDIASPNLNIQLTPFGGAVRGVGHDATAAGHREAAFKMLWSAQWNDPADDATYVAWTRESYQEVYARTGGVPVPDGVTDGCYVNYPDADLSDPQYNTSGVPWHALYYKDAYPRLQRIKKTYDPRNVFRHRQSVELPN</sequence>
<comment type="cofactor">
    <cofactor evidence="1">
        <name>FAD</name>
        <dbReference type="ChEBI" id="CHEBI:57692"/>
    </cofactor>
</comment>
<evidence type="ECO:0000313" key="8">
    <source>
        <dbReference type="Proteomes" id="UP001598251"/>
    </source>
</evidence>
<dbReference type="Proteomes" id="UP001598251">
    <property type="component" value="Unassembled WGS sequence"/>
</dbReference>
<dbReference type="InterPro" id="IPR050416">
    <property type="entry name" value="FAD-linked_Oxidoreductase"/>
</dbReference>
<dbReference type="PROSITE" id="PS51318">
    <property type="entry name" value="TAT"/>
    <property type="match status" value="1"/>
</dbReference>
<dbReference type="Gene3D" id="3.40.462.20">
    <property type="match status" value="1"/>
</dbReference>
<evidence type="ECO:0000256" key="5">
    <source>
        <dbReference type="ARBA" id="ARBA00023002"/>
    </source>
</evidence>
<comment type="similarity">
    <text evidence="2">Belongs to the oxygen-dependent FAD-linked oxidoreductase family.</text>
</comment>
<keyword evidence="8" id="KW-1185">Reference proteome</keyword>
<dbReference type="Pfam" id="PF08031">
    <property type="entry name" value="BBE"/>
    <property type="match status" value="1"/>
</dbReference>
<dbReference type="SUPFAM" id="SSF56176">
    <property type="entry name" value="FAD-binding/transporter-associated domain-like"/>
    <property type="match status" value="1"/>
</dbReference>
<evidence type="ECO:0000256" key="4">
    <source>
        <dbReference type="ARBA" id="ARBA00022827"/>
    </source>
</evidence>
<dbReference type="RefSeq" id="WP_189526842.1">
    <property type="nucleotide sequence ID" value="NZ_BMSG01000018.1"/>
</dbReference>
<name>A0ABW6EFY1_9ACTN</name>